<proteinExistence type="predicted"/>
<dbReference type="Proteomes" id="UP000635565">
    <property type="component" value="Unassembled WGS sequence"/>
</dbReference>
<evidence type="ECO:0000259" key="1">
    <source>
        <dbReference type="Pfam" id="PF01548"/>
    </source>
</evidence>
<gene>
    <name evidence="2" type="ORF">KSZ_74360</name>
</gene>
<evidence type="ECO:0000313" key="2">
    <source>
        <dbReference type="EMBL" id="GHO89430.1"/>
    </source>
</evidence>
<dbReference type="Pfam" id="PF01548">
    <property type="entry name" value="DEDD_Tnp_IS110"/>
    <property type="match status" value="1"/>
</dbReference>
<dbReference type="RefSeq" id="WP_201366961.1">
    <property type="nucleotide sequence ID" value="NZ_BNJJ01000037.1"/>
</dbReference>
<dbReference type="PANTHER" id="PTHR33055:SF15">
    <property type="entry name" value="TRANSPOSASE-RELATED"/>
    <property type="match status" value="1"/>
</dbReference>
<keyword evidence="3" id="KW-1185">Reference proteome</keyword>
<name>A0ABQ3VUF8_9CHLR</name>
<sequence>MYWHPVWNVLEEGRTTILVNPQHMKAVPGRKTDIKDSEWLADLLRHGLLQASFIPPQPIRELRELTRYRKGLVKERTQEVNRLEKTLEGANVKLASVVTDVLGVSGRAMLQAMAAGCEDAAVLAELARAACVRRKPLSVALLKVLFNRIIAFSSARSWCILIFSMTL</sequence>
<dbReference type="EMBL" id="BNJJ01000037">
    <property type="protein sequence ID" value="GHO89430.1"/>
    <property type="molecule type" value="Genomic_DNA"/>
</dbReference>
<dbReference type="InterPro" id="IPR002525">
    <property type="entry name" value="Transp_IS110-like_N"/>
</dbReference>
<reference evidence="2 3" key="1">
    <citation type="journal article" date="2021" name="Int. J. Syst. Evol. Microbiol.">
        <title>Reticulibacter mediterranei gen. nov., sp. nov., within the new family Reticulibacteraceae fam. nov., and Ktedonospora formicarum gen. nov., sp. nov., Ktedonobacter robiniae sp. nov., Dictyobacter formicarum sp. nov. and Dictyobacter arantiisoli sp. nov., belonging to the class Ktedonobacteria.</title>
        <authorList>
            <person name="Yabe S."/>
            <person name="Zheng Y."/>
            <person name="Wang C.M."/>
            <person name="Sakai Y."/>
            <person name="Abe K."/>
            <person name="Yokota A."/>
            <person name="Donadio S."/>
            <person name="Cavaletti L."/>
            <person name="Monciardini P."/>
        </authorList>
    </citation>
    <scope>NUCLEOTIDE SEQUENCE [LARGE SCALE GENOMIC DNA]</scope>
    <source>
        <strain evidence="2 3">SOSP1-9</strain>
    </source>
</reference>
<comment type="caution">
    <text evidence="2">The sequence shown here is derived from an EMBL/GenBank/DDBJ whole genome shotgun (WGS) entry which is preliminary data.</text>
</comment>
<evidence type="ECO:0000313" key="3">
    <source>
        <dbReference type="Proteomes" id="UP000635565"/>
    </source>
</evidence>
<accession>A0ABQ3VUF8</accession>
<dbReference type="PANTHER" id="PTHR33055">
    <property type="entry name" value="TRANSPOSASE FOR INSERTION SEQUENCE ELEMENT IS1111A"/>
    <property type="match status" value="1"/>
</dbReference>
<feature type="domain" description="Transposase IS110-like N-terminal" evidence="1">
    <location>
        <begin position="2"/>
        <end position="90"/>
    </location>
</feature>
<organism evidence="2 3">
    <name type="scientific">Dictyobacter formicarum</name>
    <dbReference type="NCBI Taxonomy" id="2778368"/>
    <lineage>
        <taxon>Bacteria</taxon>
        <taxon>Bacillati</taxon>
        <taxon>Chloroflexota</taxon>
        <taxon>Ktedonobacteria</taxon>
        <taxon>Ktedonobacterales</taxon>
        <taxon>Dictyobacteraceae</taxon>
        <taxon>Dictyobacter</taxon>
    </lineage>
</organism>
<protein>
    <recommendedName>
        <fullName evidence="1">Transposase IS110-like N-terminal domain-containing protein</fullName>
    </recommendedName>
</protein>
<dbReference type="InterPro" id="IPR047650">
    <property type="entry name" value="Transpos_IS110"/>
</dbReference>